<evidence type="ECO:0000313" key="6">
    <source>
        <dbReference type="Proteomes" id="UP000011016"/>
    </source>
</evidence>
<feature type="transmembrane region" description="Helical" evidence="1">
    <location>
        <begin position="324"/>
        <end position="349"/>
    </location>
</feature>
<keyword evidence="1" id="KW-0472">Membrane</keyword>
<dbReference type="AlphaFoldDB" id="I7KK09"/>
<reference evidence="4 5" key="2">
    <citation type="submission" date="2012-08" db="EMBL/GenBank/DDBJ databases">
        <title>The Genome Sequence of Turicella otitidis ATCC 51513.</title>
        <authorList>
            <consortium name="The Broad Institute Genome Sequencing Platform"/>
            <person name="Earl A."/>
            <person name="Ward D."/>
            <person name="Feldgarden M."/>
            <person name="Gevers D."/>
            <person name="Huys G."/>
            <person name="Walker B."/>
            <person name="Young S.K."/>
            <person name="Zeng Q."/>
            <person name="Gargeya S."/>
            <person name="Fitzgerald M."/>
            <person name="Haas B."/>
            <person name="Abouelleil A."/>
            <person name="Alvarado L."/>
            <person name="Arachchi H.M."/>
            <person name="Berlin A.M."/>
            <person name="Chapman S.B."/>
            <person name="Goldberg J."/>
            <person name="Griggs A."/>
            <person name="Gujja S."/>
            <person name="Hansen M."/>
            <person name="Howarth C."/>
            <person name="Imamovic A."/>
            <person name="Larimer J."/>
            <person name="McCowen C."/>
            <person name="Montmayeur A."/>
            <person name="Murphy C."/>
            <person name="Neiman D."/>
            <person name="Pearson M."/>
            <person name="Priest M."/>
            <person name="Roberts A."/>
            <person name="Saif S."/>
            <person name="Shea T."/>
            <person name="Sisk P."/>
            <person name="Sykes S."/>
            <person name="Wortman J."/>
            <person name="Nusbaum C."/>
            <person name="Birren B."/>
        </authorList>
    </citation>
    <scope>NUCLEOTIDE SEQUENCE [LARGE SCALE GENOMIC DNA]</scope>
    <source>
        <strain evidence="4 5">ATCC 51513</strain>
    </source>
</reference>
<evidence type="ECO:0000313" key="5">
    <source>
        <dbReference type="Proteomes" id="UP000006078"/>
    </source>
</evidence>
<feature type="transmembrane region" description="Helical" evidence="1">
    <location>
        <begin position="21"/>
        <end position="40"/>
    </location>
</feature>
<dbReference type="PATRIC" id="fig|883169.3.peg.1656"/>
<evidence type="ECO:0000259" key="2">
    <source>
        <dbReference type="Pfam" id="PF07670"/>
    </source>
</evidence>
<keyword evidence="1" id="KW-1133">Transmembrane helix</keyword>
<gene>
    <name evidence="3" type="ORF">BN46_1298</name>
    <name evidence="4" type="ORF">HMPREF9719_01720</name>
</gene>
<dbReference type="Proteomes" id="UP000006078">
    <property type="component" value="Unassembled WGS sequence"/>
</dbReference>
<comment type="caution">
    <text evidence="3">The sequence shown here is derived from an EMBL/GenBank/DDBJ whole genome shotgun (WGS) entry which is preliminary data.</text>
</comment>
<sequence>MAILSSPPRGGRAERGGWRASPWRLAFYGAIGIAAFFLPVPMDGKVSIPVDHAVTLVREHLSVLLPPAFLALMAYGAIREARRGAWRRGVLAALPLVLSVAGLAVGALAVVGALPGPLAREDLVPFLVDKLVVPVGLIVPIGSAALAFLLSFGLMELLGVLAQPVMRPLWRTPGRSAVDAATSFVGSYSLGLLVTDRVYRDGGYTKREAAIIATGFSTVSAAFMVVVARSLGLMGHWALYFVTTLIVTFAVTAITARIPPLSRIPDETCPGATPEPERRPEGSLIKAAWASARETLKTAPPLHRAIGQNLLAGVRMSAAITPSILSVGLAALLLATYTPAFAWLGLLFAPLAWLVGLPDPAGTGEALALSIAEMLLPATQVGDQADPVTAFVVGVTSVSAIVFFSALVPCILATRIPVSVPQLVAVRAERVALTVLIAGPLAQGFAALGWLG</sequence>
<feature type="transmembrane region" description="Helical" evidence="1">
    <location>
        <begin position="60"/>
        <end position="78"/>
    </location>
</feature>
<keyword evidence="5" id="KW-1185">Reference proteome</keyword>
<evidence type="ECO:0000313" key="4">
    <source>
        <dbReference type="EMBL" id="EJZ81312.1"/>
    </source>
</evidence>
<proteinExistence type="predicted"/>
<dbReference type="RefSeq" id="WP_004601610.1">
    <property type="nucleotide sequence ID" value="NZ_HF541868.1"/>
</dbReference>
<evidence type="ECO:0000256" key="1">
    <source>
        <dbReference type="SAM" id="Phobius"/>
    </source>
</evidence>
<feature type="transmembrane region" description="Helical" evidence="1">
    <location>
        <begin position="209"/>
        <end position="231"/>
    </location>
</feature>
<feature type="transmembrane region" description="Helical" evidence="1">
    <location>
        <begin position="90"/>
        <end position="111"/>
    </location>
</feature>
<name>I7KK09_9CORY</name>
<protein>
    <submittedName>
        <fullName evidence="3">Putative membrane protein</fullName>
    </submittedName>
</protein>
<accession>I7KK09</accession>
<dbReference type="eggNOG" id="COG3314">
    <property type="taxonomic scope" value="Bacteria"/>
</dbReference>
<dbReference type="Proteomes" id="UP000011016">
    <property type="component" value="Unassembled WGS sequence"/>
</dbReference>
<dbReference type="InterPro" id="IPR011642">
    <property type="entry name" value="Gate_dom"/>
</dbReference>
<dbReference type="OrthoDB" id="1633380at2"/>
<feature type="domain" description="Nucleoside transporter/FeoB GTPase Gate" evidence="2">
    <location>
        <begin position="133"/>
        <end position="233"/>
    </location>
</feature>
<feature type="transmembrane region" description="Helical" evidence="1">
    <location>
        <begin position="431"/>
        <end position="451"/>
    </location>
</feature>
<keyword evidence="1" id="KW-0812">Transmembrane</keyword>
<feature type="transmembrane region" description="Helical" evidence="1">
    <location>
        <begin position="237"/>
        <end position="256"/>
    </location>
</feature>
<dbReference type="Pfam" id="PF07670">
    <property type="entry name" value="Gate"/>
    <property type="match status" value="1"/>
</dbReference>
<feature type="transmembrane region" description="Helical" evidence="1">
    <location>
        <begin position="388"/>
        <end position="411"/>
    </location>
</feature>
<organism evidence="3 6">
    <name type="scientific">Corynebacterium otitidis ATCC 51513</name>
    <dbReference type="NCBI Taxonomy" id="883169"/>
    <lineage>
        <taxon>Bacteria</taxon>
        <taxon>Bacillati</taxon>
        <taxon>Actinomycetota</taxon>
        <taxon>Actinomycetes</taxon>
        <taxon>Mycobacteriales</taxon>
        <taxon>Corynebacteriaceae</taxon>
        <taxon>Corynebacterium</taxon>
    </lineage>
</organism>
<feature type="transmembrane region" description="Helical" evidence="1">
    <location>
        <begin position="131"/>
        <end position="161"/>
    </location>
</feature>
<dbReference type="EMBL" id="AHAE01000082">
    <property type="protein sequence ID" value="EJZ81312.1"/>
    <property type="molecule type" value="Genomic_DNA"/>
</dbReference>
<dbReference type="HOGENOM" id="CLU_048533_0_0_11"/>
<reference evidence="3 6" key="1">
    <citation type="journal article" date="2012" name="J. Bacteriol.">
        <title>Draft Genome Sequence of Turicella otitidis ATCC 51513, Isolated from Middle Ear Fluid from a Child with Otitis Media.</title>
        <authorList>
            <person name="Brinkrolf K."/>
            <person name="Schneider J."/>
            <person name="Knecht M."/>
            <person name="Ruckert C."/>
            <person name="Tauch A."/>
        </authorList>
    </citation>
    <scope>NUCLEOTIDE SEQUENCE [LARGE SCALE GENOMIC DNA]</scope>
    <source>
        <strain evidence="3 6">ATCC 51513</strain>
    </source>
</reference>
<dbReference type="EMBL" id="CAJZ01000189">
    <property type="protein sequence ID" value="CCI84020.1"/>
    <property type="molecule type" value="Genomic_DNA"/>
</dbReference>
<evidence type="ECO:0000313" key="3">
    <source>
        <dbReference type="EMBL" id="CCI84020.1"/>
    </source>
</evidence>